<keyword evidence="2" id="KW-0503">Monooxygenase</keyword>
<dbReference type="PANTHER" id="PTHR46696">
    <property type="entry name" value="P450, PUTATIVE (EUROFUNG)-RELATED"/>
    <property type="match status" value="1"/>
</dbReference>
<gene>
    <name evidence="4" type="ORF">GCM10010211_13490</name>
</gene>
<dbReference type="Gene3D" id="1.10.630.10">
    <property type="entry name" value="Cytochrome P450"/>
    <property type="match status" value="1"/>
</dbReference>
<evidence type="ECO:0000256" key="3">
    <source>
        <dbReference type="SAM" id="MobiDB-lite"/>
    </source>
</evidence>
<comment type="caution">
    <text evidence="4">The sequence shown here is derived from an EMBL/GenBank/DDBJ whole genome shotgun (WGS) entry which is preliminary data.</text>
</comment>
<dbReference type="PRINTS" id="PR00359">
    <property type="entry name" value="BP450"/>
</dbReference>
<evidence type="ECO:0000313" key="4">
    <source>
        <dbReference type="EMBL" id="GGU50476.1"/>
    </source>
</evidence>
<keyword evidence="2" id="KW-0408">Iron</keyword>
<accession>A0ABQ2UTG9</accession>
<name>A0ABQ2UTG9_9ACTN</name>
<dbReference type="RefSeq" id="WP_189297333.1">
    <property type="nucleotide sequence ID" value="NZ_BMRP01000003.1"/>
</dbReference>
<feature type="compositionally biased region" description="Pro residues" evidence="3">
    <location>
        <begin position="13"/>
        <end position="32"/>
    </location>
</feature>
<dbReference type="PANTHER" id="PTHR46696:SF1">
    <property type="entry name" value="CYTOCHROME P450 YJIB-RELATED"/>
    <property type="match status" value="1"/>
</dbReference>
<dbReference type="InterPro" id="IPR001128">
    <property type="entry name" value="Cyt_P450"/>
</dbReference>
<reference evidence="5" key="1">
    <citation type="journal article" date="2019" name="Int. J. Syst. Evol. Microbiol.">
        <title>The Global Catalogue of Microorganisms (GCM) 10K type strain sequencing project: providing services to taxonomists for standard genome sequencing and annotation.</title>
        <authorList>
            <consortium name="The Broad Institute Genomics Platform"/>
            <consortium name="The Broad Institute Genome Sequencing Center for Infectious Disease"/>
            <person name="Wu L."/>
            <person name="Ma J."/>
        </authorList>
    </citation>
    <scope>NUCLEOTIDE SEQUENCE [LARGE SCALE GENOMIC DNA]</scope>
    <source>
        <strain evidence="5">JCM 3399</strain>
    </source>
</reference>
<dbReference type="InterPro" id="IPR002397">
    <property type="entry name" value="Cyt_P450_B"/>
</dbReference>
<proteinExistence type="inferred from homology"/>
<evidence type="ECO:0000256" key="2">
    <source>
        <dbReference type="RuleBase" id="RU000461"/>
    </source>
</evidence>
<evidence type="ECO:0000256" key="1">
    <source>
        <dbReference type="ARBA" id="ARBA00010617"/>
    </source>
</evidence>
<keyword evidence="2" id="KW-0479">Metal-binding</keyword>
<comment type="similarity">
    <text evidence="1 2">Belongs to the cytochrome P450 family.</text>
</comment>
<protein>
    <submittedName>
        <fullName evidence="4">Cytochrome P450</fullName>
    </submittedName>
</protein>
<dbReference type="SUPFAM" id="SSF48264">
    <property type="entry name" value="Cytochrome P450"/>
    <property type="match status" value="1"/>
</dbReference>
<feature type="region of interest" description="Disordered" evidence="3">
    <location>
        <begin position="1"/>
        <end position="32"/>
    </location>
</feature>
<dbReference type="Proteomes" id="UP000654471">
    <property type="component" value="Unassembled WGS sequence"/>
</dbReference>
<keyword evidence="2" id="KW-0560">Oxidoreductase</keyword>
<sequence>MTDITDTIDTARPPAPAPLPVQPPSGCPFDPPPLSNLLERGDPHDEFGALRAEEPISKISLPDGSWAWLATRYADIRAILGDTRFSSDTTLHGYPLSGMTGGASTENRGFIRRDPPEHTRLRRMVTREFMVKRVEALRPEIQRITDELCDAMERAEGRTADLVEALALPVPSLVISLLLGVPYDDHEIFQRLTGTLLSRTVTDAEREAARIELRDYLDQLVTAKEADPGDDILGRLIIEQRQTGEITHDEVAAFAALLLIAGHETTANMIGLSALTLMRDRATAEQLRRDPALIRGAVEELLRFHSIIRNGPRRVATVDVEIDGHLIRAGEGVVAAVPSGNRDESVFADADRLDIRRPNAQHHVAFGYGIHQCLGQALARVELQVVIATLLRRFPAMRPAVPVEEIPFRTDMAIHGCHALPVTW</sequence>
<dbReference type="CDD" id="cd11030">
    <property type="entry name" value="CYP105-like"/>
    <property type="match status" value="1"/>
</dbReference>
<keyword evidence="5" id="KW-1185">Reference proteome</keyword>
<keyword evidence="2" id="KW-0349">Heme</keyword>
<dbReference type="InterPro" id="IPR036396">
    <property type="entry name" value="Cyt_P450_sf"/>
</dbReference>
<dbReference type="PRINTS" id="PR00385">
    <property type="entry name" value="P450"/>
</dbReference>
<dbReference type="InterPro" id="IPR017972">
    <property type="entry name" value="Cyt_P450_CS"/>
</dbReference>
<dbReference type="PROSITE" id="PS00086">
    <property type="entry name" value="CYTOCHROME_P450"/>
    <property type="match status" value="1"/>
</dbReference>
<evidence type="ECO:0000313" key="5">
    <source>
        <dbReference type="Proteomes" id="UP000654471"/>
    </source>
</evidence>
<dbReference type="Pfam" id="PF00067">
    <property type="entry name" value="p450"/>
    <property type="match status" value="1"/>
</dbReference>
<organism evidence="4 5">
    <name type="scientific">Streptomyces albospinus</name>
    <dbReference type="NCBI Taxonomy" id="285515"/>
    <lineage>
        <taxon>Bacteria</taxon>
        <taxon>Bacillati</taxon>
        <taxon>Actinomycetota</taxon>
        <taxon>Actinomycetes</taxon>
        <taxon>Kitasatosporales</taxon>
        <taxon>Streptomycetaceae</taxon>
        <taxon>Streptomyces</taxon>
    </lineage>
</organism>
<dbReference type="EMBL" id="BMRP01000003">
    <property type="protein sequence ID" value="GGU50476.1"/>
    <property type="molecule type" value="Genomic_DNA"/>
</dbReference>